<dbReference type="EC" id="6.1.1.14" evidence="2"/>
<dbReference type="GO" id="GO:0004820">
    <property type="term" value="F:glycine-tRNA ligase activity"/>
    <property type="evidence" value="ECO:0007669"/>
    <property type="project" value="UniProtKB-EC"/>
</dbReference>
<evidence type="ECO:0000256" key="7">
    <source>
        <dbReference type="ARBA" id="ARBA00023146"/>
    </source>
</evidence>
<dbReference type="AlphaFoldDB" id="A0A7V2SIP3"/>
<keyword evidence="7" id="KW-0030">Aminoacyl-tRNA synthetase</keyword>
<dbReference type="PANTHER" id="PTHR30075:SF2">
    <property type="entry name" value="GLYCINE--TRNA LIGASE, CHLOROPLASTIC_MITOCHONDRIAL 2"/>
    <property type="match status" value="1"/>
</dbReference>
<gene>
    <name evidence="9" type="ORF">ENJ74_01855</name>
</gene>
<organism evidence="9">
    <name type="scientific">Nitratifractor salsuginis</name>
    <dbReference type="NCBI Taxonomy" id="269261"/>
    <lineage>
        <taxon>Bacteria</taxon>
        <taxon>Pseudomonadati</taxon>
        <taxon>Campylobacterota</taxon>
        <taxon>Epsilonproteobacteria</taxon>
        <taxon>Campylobacterales</taxon>
        <taxon>Sulfurovaceae</taxon>
        <taxon>Nitratifractor</taxon>
    </lineage>
</organism>
<evidence type="ECO:0000313" key="9">
    <source>
        <dbReference type="EMBL" id="HFC03593.1"/>
    </source>
</evidence>
<dbReference type="GO" id="GO:0006426">
    <property type="term" value="P:glycyl-tRNA aminoacylation"/>
    <property type="evidence" value="ECO:0007669"/>
    <property type="project" value="InterPro"/>
</dbReference>
<evidence type="ECO:0000256" key="4">
    <source>
        <dbReference type="ARBA" id="ARBA00022741"/>
    </source>
</evidence>
<evidence type="ECO:0000256" key="6">
    <source>
        <dbReference type="ARBA" id="ARBA00022917"/>
    </source>
</evidence>
<name>A0A7V2SIP3_9BACT</name>
<accession>A0A7V2SIP3</accession>
<feature type="non-terminal residue" evidence="9">
    <location>
        <position position="140"/>
    </location>
</feature>
<sequence length="140" mass="16179">MTTQPLLIEIGVEELPAIPLLKILDRIEKSWREILAERQLESDFGFLYTPRRLVLQHPAIPERQADRVEEMVGPPVEIALRDGKPTPAGEGFARKCGVAFEELQRLKKGEREVLYYRREVPGRSTEELLPEMIREWIASM</sequence>
<comment type="catalytic activity">
    <reaction evidence="8">
        <text>tRNA(Gly) + glycine + ATP = glycyl-tRNA(Gly) + AMP + diphosphate</text>
        <dbReference type="Rhea" id="RHEA:16013"/>
        <dbReference type="Rhea" id="RHEA-COMP:9664"/>
        <dbReference type="Rhea" id="RHEA-COMP:9683"/>
        <dbReference type="ChEBI" id="CHEBI:30616"/>
        <dbReference type="ChEBI" id="CHEBI:33019"/>
        <dbReference type="ChEBI" id="CHEBI:57305"/>
        <dbReference type="ChEBI" id="CHEBI:78442"/>
        <dbReference type="ChEBI" id="CHEBI:78522"/>
        <dbReference type="ChEBI" id="CHEBI:456215"/>
        <dbReference type="EC" id="6.1.1.14"/>
    </reaction>
</comment>
<keyword evidence="3 9" id="KW-0436">Ligase</keyword>
<dbReference type="GO" id="GO:0005524">
    <property type="term" value="F:ATP binding"/>
    <property type="evidence" value="ECO:0007669"/>
    <property type="project" value="UniProtKB-KW"/>
</dbReference>
<keyword evidence="4" id="KW-0547">Nucleotide-binding</keyword>
<evidence type="ECO:0000256" key="8">
    <source>
        <dbReference type="ARBA" id="ARBA00047937"/>
    </source>
</evidence>
<protein>
    <recommendedName>
        <fullName evidence="2">glycine--tRNA ligase</fullName>
        <ecNumber evidence="2">6.1.1.14</ecNumber>
    </recommendedName>
</protein>
<evidence type="ECO:0000256" key="2">
    <source>
        <dbReference type="ARBA" id="ARBA00012829"/>
    </source>
</evidence>
<dbReference type="Pfam" id="PF02092">
    <property type="entry name" value="tRNA_synt_2f"/>
    <property type="match status" value="1"/>
</dbReference>
<proteinExistence type="inferred from homology"/>
<evidence type="ECO:0000256" key="5">
    <source>
        <dbReference type="ARBA" id="ARBA00022840"/>
    </source>
</evidence>
<comment type="similarity">
    <text evidence="1">Belongs to the class-II aminoacyl-tRNA synthetase family.</text>
</comment>
<keyword evidence="5" id="KW-0067">ATP-binding</keyword>
<keyword evidence="6" id="KW-0648">Protein biosynthesis</keyword>
<dbReference type="InterPro" id="IPR015944">
    <property type="entry name" value="Gly-tRNA-synth_bsu"/>
</dbReference>
<dbReference type="GO" id="GO:0005829">
    <property type="term" value="C:cytosol"/>
    <property type="evidence" value="ECO:0007669"/>
    <property type="project" value="TreeGrafter"/>
</dbReference>
<dbReference type="PANTHER" id="PTHR30075">
    <property type="entry name" value="GLYCYL-TRNA SYNTHETASE"/>
    <property type="match status" value="1"/>
</dbReference>
<evidence type="ECO:0000256" key="3">
    <source>
        <dbReference type="ARBA" id="ARBA00022598"/>
    </source>
</evidence>
<evidence type="ECO:0000256" key="1">
    <source>
        <dbReference type="ARBA" id="ARBA00008226"/>
    </source>
</evidence>
<reference evidence="9" key="1">
    <citation type="journal article" date="2020" name="mSystems">
        <title>Genome- and Community-Level Interaction Insights into Carbon Utilization and Element Cycling Functions of Hydrothermarchaeota in Hydrothermal Sediment.</title>
        <authorList>
            <person name="Zhou Z."/>
            <person name="Liu Y."/>
            <person name="Xu W."/>
            <person name="Pan J."/>
            <person name="Luo Z.H."/>
            <person name="Li M."/>
        </authorList>
    </citation>
    <scope>NUCLEOTIDE SEQUENCE [LARGE SCALE GENOMIC DNA]</scope>
    <source>
        <strain evidence="9">HyVt-513</strain>
    </source>
</reference>
<dbReference type="Proteomes" id="UP000885722">
    <property type="component" value="Unassembled WGS sequence"/>
</dbReference>
<dbReference type="EMBL" id="DRNO01000125">
    <property type="protein sequence ID" value="HFC03593.1"/>
    <property type="molecule type" value="Genomic_DNA"/>
</dbReference>
<comment type="caution">
    <text evidence="9">The sequence shown here is derived from an EMBL/GenBank/DDBJ whole genome shotgun (WGS) entry which is preliminary data.</text>
</comment>
<dbReference type="InterPro" id="IPR006194">
    <property type="entry name" value="Gly-tRNA-synth_heterodimer"/>
</dbReference>